<dbReference type="GO" id="GO:0016491">
    <property type="term" value="F:oxidoreductase activity"/>
    <property type="evidence" value="ECO:0007669"/>
    <property type="project" value="UniProtKB-KW"/>
</dbReference>
<dbReference type="SUPFAM" id="SSF51735">
    <property type="entry name" value="NAD(P)-binding Rossmann-fold domains"/>
    <property type="match status" value="1"/>
</dbReference>
<dbReference type="OrthoDB" id="822355at2"/>
<comment type="similarity">
    <text evidence="1 3">Belongs to the short-chain dehydrogenases/reductases (SDR) family.</text>
</comment>
<sequence length="275" mass="30214">MNSTNKTVLITGSSTGIGKSAVKIFQSKGWNVIATMRTPEKETELNKLDNVLVTELDVTKQNTIDSAIEKGLTTFGKIDVLINNAGFGMMGIAEASDETLMQRIFDVNVFGVIRTTKAILPHMRANKNGLILNVSSIVGLFTLPYQGLYHATKHAVEGFTGSIQYELKSLGIDVKLVEPGGVNTEFINNISLTCNKEISDYKEGLEKYMAAVQEYMGHLSTSDSIAEIVYNAVTDNKEQLRYIAGPDAEQFMAARKSMDDKAFFEMVSNQFGLLN</sequence>
<comment type="caution">
    <text evidence="4">The sequence shown here is derived from an EMBL/GenBank/DDBJ whole genome shotgun (WGS) entry which is preliminary data.</text>
</comment>
<dbReference type="RefSeq" id="WP_150898646.1">
    <property type="nucleotide sequence ID" value="NZ_WAAU01000008.1"/>
</dbReference>
<dbReference type="CDD" id="cd05374">
    <property type="entry name" value="17beta-HSD-like_SDR_c"/>
    <property type="match status" value="1"/>
</dbReference>
<dbReference type="AlphaFoldDB" id="A0A7J5APE9"/>
<dbReference type="EMBL" id="WAAU01000008">
    <property type="protein sequence ID" value="KAB1159427.1"/>
    <property type="molecule type" value="Genomic_DNA"/>
</dbReference>
<keyword evidence="5" id="KW-1185">Reference proteome</keyword>
<name>A0A7J5APE9_9FLAO</name>
<dbReference type="PRINTS" id="PR00081">
    <property type="entry name" value="GDHRDH"/>
</dbReference>
<accession>A0A7J5APE9</accession>
<dbReference type="PANTHER" id="PTHR43976:SF16">
    <property type="entry name" value="SHORT-CHAIN DEHYDROGENASE_REDUCTASE FAMILY PROTEIN"/>
    <property type="match status" value="1"/>
</dbReference>
<proteinExistence type="inferred from homology"/>
<keyword evidence="2" id="KW-0560">Oxidoreductase</keyword>
<dbReference type="InterPro" id="IPR051911">
    <property type="entry name" value="SDR_oxidoreductase"/>
</dbReference>
<evidence type="ECO:0000313" key="5">
    <source>
        <dbReference type="Proteomes" id="UP000467305"/>
    </source>
</evidence>
<evidence type="ECO:0000313" key="4">
    <source>
        <dbReference type="EMBL" id="KAB1159427.1"/>
    </source>
</evidence>
<organism evidence="4 5">
    <name type="scientific">Tenacibaculum aiptasiae</name>
    <dbReference type="NCBI Taxonomy" id="426481"/>
    <lineage>
        <taxon>Bacteria</taxon>
        <taxon>Pseudomonadati</taxon>
        <taxon>Bacteroidota</taxon>
        <taxon>Flavobacteriia</taxon>
        <taxon>Flavobacteriales</taxon>
        <taxon>Flavobacteriaceae</taxon>
        <taxon>Tenacibaculum</taxon>
    </lineage>
</organism>
<evidence type="ECO:0000256" key="2">
    <source>
        <dbReference type="ARBA" id="ARBA00023002"/>
    </source>
</evidence>
<dbReference type="InterPro" id="IPR002347">
    <property type="entry name" value="SDR_fam"/>
</dbReference>
<protein>
    <submittedName>
        <fullName evidence="4">SDR family oxidoreductase</fullName>
    </submittedName>
</protein>
<evidence type="ECO:0000256" key="3">
    <source>
        <dbReference type="RuleBase" id="RU000363"/>
    </source>
</evidence>
<gene>
    <name evidence="4" type="ORF">F7018_03705</name>
</gene>
<dbReference type="PANTHER" id="PTHR43976">
    <property type="entry name" value="SHORT CHAIN DEHYDROGENASE"/>
    <property type="match status" value="1"/>
</dbReference>
<dbReference type="InterPro" id="IPR036291">
    <property type="entry name" value="NAD(P)-bd_dom_sf"/>
</dbReference>
<dbReference type="Pfam" id="PF00106">
    <property type="entry name" value="adh_short"/>
    <property type="match status" value="1"/>
</dbReference>
<evidence type="ECO:0000256" key="1">
    <source>
        <dbReference type="ARBA" id="ARBA00006484"/>
    </source>
</evidence>
<dbReference type="Proteomes" id="UP000467305">
    <property type="component" value="Unassembled WGS sequence"/>
</dbReference>
<reference evidence="4 5" key="1">
    <citation type="submission" date="2019-09" db="EMBL/GenBank/DDBJ databases">
        <authorList>
            <person name="Cao W.R."/>
        </authorList>
    </citation>
    <scope>NUCLEOTIDE SEQUENCE [LARGE SCALE GENOMIC DNA]</scope>
    <source>
        <strain evidence="5">a4</strain>
    </source>
</reference>
<dbReference type="PRINTS" id="PR00080">
    <property type="entry name" value="SDRFAMILY"/>
</dbReference>
<dbReference type="Gene3D" id="3.40.50.720">
    <property type="entry name" value="NAD(P)-binding Rossmann-like Domain"/>
    <property type="match status" value="1"/>
</dbReference>